<name>A0A0N0VI13_LEPPY</name>
<accession>A0A0N0VI13</accession>
<sequence length="217" mass="24074">MLDYLIPIAIAVVGIVVMVYIFQSINKSEVSAVSAESTRKPRAKKSQHPSHKYREDVLDIATEQLIAREVARAPTGMVTDTKTVAPTTLDSIRSRRNAKEESQHTVATAKLSERQKQVVKDQGFTVVEKQKPAAKHQQQQKQQREQEPTTSTEDLEKKLSLFFKSSGSRKARESKPKAEENSSEPASTRGTVTMKGNIGVAKGWPFKEAAAEQEAQL</sequence>
<dbReference type="EMBL" id="LGTL01000001">
    <property type="protein sequence ID" value="KPA86622.1"/>
    <property type="molecule type" value="Genomic_DNA"/>
</dbReference>
<comment type="caution">
    <text evidence="3">The sequence shown here is derived from an EMBL/GenBank/DDBJ whole genome shotgun (WGS) entry which is preliminary data.</text>
</comment>
<feature type="compositionally biased region" description="Basic and acidic residues" evidence="1">
    <location>
        <begin position="170"/>
        <end position="180"/>
    </location>
</feature>
<dbReference type="OMA" id="VESPKNM"/>
<keyword evidence="2" id="KW-1133">Transmembrane helix</keyword>
<dbReference type="EMBL" id="LGTL01000001">
    <property type="protein sequence ID" value="KPA86621.1"/>
    <property type="molecule type" value="Genomic_DNA"/>
</dbReference>
<proteinExistence type="predicted"/>
<evidence type="ECO:0000256" key="1">
    <source>
        <dbReference type="SAM" id="MobiDB-lite"/>
    </source>
</evidence>
<dbReference type="VEuPathDB" id="TriTrypDB:LpyrH10_01_7340"/>
<dbReference type="RefSeq" id="XP_015665061.1">
    <property type="nucleotide sequence ID" value="XM_015797053.1"/>
</dbReference>
<feature type="region of interest" description="Disordered" evidence="1">
    <location>
        <begin position="81"/>
        <end position="196"/>
    </location>
</feature>
<dbReference type="OrthoDB" id="272891at2759"/>
<protein>
    <submittedName>
        <fullName evidence="3">Uncharacterized protein</fullName>
    </submittedName>
</protein>
<feature type="transmembrane region" description="Helical" evidence="2">
    <location>
        <begin position="6"/>
        <end position="22"/>
    </location>
</feature>
<dbReference type="RefSeq" id="XP_015665060.1">
    <property type="nucleotide sequence ID" value="XM_015797052.1"/>
</dbReference>
<evidence type="ECO:0000256" key="2">
    <source>
        <dbReference type="SAM" id="Phobius"/>
    </source>
</evidence>
<organism evidence="3 4">
    <name type="scientific">Leptomonas pyrrhocoris</name>
    <name type="common">Firebug parasite</name>
    <dbReference type="NCBI Taxonomy" id="157538"/>
    <lineage>
        <taxon>Eukaryota</taxon>
        <taxon>Discoba</taxon>
        <taxon>Euglenozoa</taxon>
        <taxon>Kinetoplastea</taxon>
        <taxon>Metakinetoplastina</taxon>
        <taxon>Trypanosomatida</taxon>
        <taxon>Trypanosomatidae</taxon>
        <taxon>Leishmaniinae</taxon>
        <taxon>Leptomonas</taxon>
    </lineage>
</organism>
<evidence type="ECO:0000313" key="3">
    <source>
        <dbReference type="EMBL" id="KPA86621.1"/>
    </source>
</evidence>
<evidence type="ECO:0000313" key="4">
    <source>
        <dbReference type="Proteomes" id="UP000037923"/>
    </source>
</evidence>
<keyword evidence="4" id="KW-1185">Reference proteome</keyword>
<keyword evidence="2" id="KW-0472">Membrane</keyword>
<reference evidence="3 4" key="1">
    <citation type="submission" date="2015-07" db="EMBL/GenBank/DDBJ databases">
        <title>High-quality genome of monoxenous trypanosomatid Leptomonas pyrrhocoris.</title>
        <authorList>
            <person name="Flegontov P."/>
            <person name="Butenko A."/>
            <person name="Firsov S."/>
            <person name="Vlcek C."/>
            <person name="Logacheva M.D."/>
            <person name="Field M."/>
            <person name="Filatov D."/>
            <person name="Flegontova O."/>
            <person name="Gerasimov E."/>
            <person name="Jackson A.P."/>
            <person name="Kelly S."/>
            <person name="Opperdoes F."/>
            <person name="O'Reilly A."/>
            <person name="Votypka J."/>
            <person name="Yurchenko V."/>
            <person name="Lukes J."/>
        </authorList>
    </citation>
    <scope>NUCLEOTIDE SEQUENCE [LARGE SCALE GENOMIC DNA]</scope>
    <source>
        <strain evidence="3">H10</strain>
    </source>
</reference>
<keyword evidence="2" id="KW-0812">Transmembrane</keyword>
<dbReference type="AlphaFoldDB" id="A0A0N0VI13"/>
<feature type="compositionally biased region" description="Polar residues" evidence="1">
    <location>
        <begin position="81"/>
        <end position="91"/>
    </location>
</feature>
<feature type="compositionally biased region" description="Basic residues" evidence="1">
    <location>
        <begin position="40"/>
        <end position="51"/>
    </location>
</feature>
<feature type="region of interest" description="Disordered" evidence="1">
    <location>
        <begin position="32"/>
        <end position="53"/>
    </location>
</feature>
<dbReference type="Proteomes" id="UP000037923">
    <property type="component" value="Unassembled WGS sequence"/>
</dbReference>
<dbReference type="GeneID" id="26901031"/>
<gene>
    <name evidence="3" type="ORF">ABB37_00734</name>
</gene>